<dbReference type="AlphaFoldDB" id="A0A0P1GN79"/>
<dbReference type="STRING" id="340021.TM5383_00652"/>
<dbReference type="Proteomes" id="UP000051681">
    <property type="component" value="Unassembled WGS sequence"/>
</dbReference>
<dbReference type="Pfam" id="PF01041">
    <property type="entry name" value="DegT_DnrJ_EryC1"/>
    <property type="match status" value="1"/>
</dbReference>
<dbReference type="InterPro" id="IPR015421">
    <property type="entry name" value="PyrdxlP-dep_Trfase_major"/>
</dbReference>
<dbReference type="InterPro" id="IPR000653">
    <property type="entry name" value="DegT/StrS_aminotransferase"/>
</dbReference>
<comment type="similarity">
    <text evidence="1">Belongs to the DegT/DnrJ/EryC1 family.</text>
</comment>
<sequence length="352" mass="38502">MSQTTQISSVAFVEDKLPNYARIQSYLDQSAEARHWANSGPLFQSLAARYAEFLNLPSTSQIFPCANAGLGLEAMARVWAAKKGRKLRWAQPSFSFKNLGRGYFADGPIVDCARSGLLDLDRLAQLPADSYDGIIAVNPVGMASDFSAVIEFARSQGKPLLLDNASGLCSQVPDWPWQCFSLHHTKPFGMGEGGMALIPAECAAEFQRIIGYADTPEQADNWLNNAKLSDISCAFHLDRLDQLPQWLPASLEQKARIHSIAQEFDLMPIGQDPVGDDQMPVTSLAFRAPAVVPIENLARATTFRPGKYYVPIADTPVASDLFAHIVNIPAHPTMARLTDAQIREDISKILAG</sequence>
<dbReference type="InterPro" id="IPR015424">
    <property type="entry name" value="PyrdxlP-dep_Trfase"/>
</dbReference>
<evidence type="ECO:0000313" key="3">
    <source>
        <dbReference type="Proteomes" id="UP000051681"/>
    </source>
</evidence>
<name>A0A0P1GN79_9RHOB</name>
<evidence type="ECO:0000256" key="1">
    <source>
        <dbReference type="RuleBase" id="RU004508"/>
    </source>
</evidence>
<organism evidence="2 3">
    <name type="scientific">Thalassovita mediterranea</name>
    <dbReference type="NCBI Taxonomy" id="340021"/>
    <lineage>
        <taxon>Bacteria</taxon>
        <taxon>Pseudomonadati</taxon>
        <taxon>Pseudomonadota</taxon>
        <taxon>Alphaproteobacteria</taxon>
        <taxon>Rhodobacterales</taxon>
        <taxon>Roseobacteraceae</taxon>
        <taxon>Thalassovita</taxon>
    </lineage>
</organism>
<gene>
    <name evidence="2" type="ORF">TM5383_00652</name>
</gene>
<dbReference type="Gene3D" id="3.40.640.10">
    <property type="entry name" value="Type I PLP-dependent aspartate aminotransferase-like (Major domain)"/>
    <property type="match status" value="1"/>
</dbReference>
<dbReference type="SUPFAM" id="SSF53383">
    <property type="entry name" value="PLP-dependent transferases"/>
    <property type="match status" value="1"/>
</dbReference>
<protein>
    <submittedName>
        <fullName evidence="2">Putative pyridoxal phosphate-dependent enzyme apparently involved in regulation of cell wall biogenesis</fullName>
    </submittedName>
</protein>
<accession>A0A0P1GN79</accession>
<evidence type="ECO:0000313" key="2">
    <source>
        <dbReference type="EMBL" id="CUH83462.1"/>
    </source>
</evidence>
<reference evidence="2 3" key="1">
    <citation type="submission" date="2015-09" db="EMBL/GenBank/DDBJ databases">
        <authorList>
            <consortium name="Swine Surveillance"/>
        </authorList>
    </citation>
    <scope>NUCLEOTIDE SEQUENCE [LARGE SCALE GENOMIC DNA]</scope>
    <source>
        <strain evidence="2 3">CECT 8383</strain>
    </source>
</reference>
<keyword evidence="3" id="KW-1185">Reference proteome</keyword>
<keyword evidence="1" id="KW-0663">Pyridoxal phosphate</keyword>
<dbReference type="EMBL" id="CYSF01000005">
    <property type="protein sequence ID" value="CUH83462.1"/>
    <property type="molecule type" value="Genomic_DNA"/>
</dbReference>
<dbReference type="RefSeq" id="WP_159438580.1">
    <property type="nucleotide sequence ID" value="NZ_CYSF01000005.1"/>
</dbReference>
<proteinExistence type="inferred from homology"/>